<feature type="region of interest" description="Disordered" evidence="2">
    <location>
        <begin position="137"/>
        <end position="161"/>
    </location>
</feature>
<feature type="compositionally biased region" description="Polar residues" evidence="2">
    <location>
        <begin position="14"/>
        <end position="30"/>
    </location>
</feature>
<protein>
    <submittedName>
        <fullName evidence="3">Uncharacterized protein</fullName>
    </submittedName>
</protein>
<evidence type="ECO:0000256" key="1">
    <source>
        <dbReference type="SAM" id="Coils"/>
    </source>
</evidence>
<feature type="coiled-coil region" evidence="1">
    <location>
        <begin position="105"/>
        <end position="132"/>
    </location>
</feature>
<organism evidence="3 4">
    <name type="scientific">Nyssa sinensis</name>
    <dbReference type="NCBI Taxonomy" id="561372"/>
    <lineage>
        <taxon>Eukaryota</taxon>
        <taxon>Viridiplantae</taxon>
        <taxon>Streptophyta</taxon>
        <taxon>Embryophyta</taxon>
        <taxon>Tracheophyta</taxon>
        <taxon>Spermatophyta</taxon>
        <taxon>Magnoliopsida</taxon>
        <taxon>eudicotyledons</taxon>
        <taxon>Gunneridae</taxon>
        <taxon>Pentapetalae</taxon>
        <taxon>asterids</taxon>
        <taxon>Cornales</taxon>
        <taxon>Nyssaceae</taxon>
        <taxon>Nyssa</taxon>
    </lineage>
</organism>
<reference evidence="3 4" key="1">
    <citation type="submission" date="2019-09" db="EMBL/GenBank/DDBJ databases">
        <title>A chromosome-level genome assembly of the Chinese tupelo Nyssa sinensis.</title>
        <authorList>
            <person name="Yang X."/>
            <person name="Kang M."/>
            <person name="Yang Y."/>
            <person name="Xiong H."/>
            <person name="Wang M."/>
            <person name="Zhang Z."/>
            <person name="Wang Z."/>
            <person name="Wu H."/>
            <person name="Ma T."/>
            <person name="Liu J."/>
            <person name="Xi Z."/>
        </authorList>
    </citation>
    <scope>NUCLEOTIDE SEQUENCE [LARGE SCALE GENOMIC DNA]</scope>
    <source>
        <strain evidence="3">J267</strain>
        <tissue evidence="3">Leaf</tissue>
    </source>
</reference>
<dbReference type="EMBL" id="CM018047">
    <property type="protein sequence ID" value="KAA8523840.1"/>
    <property type="molecule type" value="Genomic_DNA"/>
</dbReference>
<proteinExistence type="predicted"/>
<dbReference type="OrthoDB" id="537257at2759"/>
<feature type="region of interest" description="Disordered" evidence="2">
    <location>
        <begin position="14"/>
        <end position="33"/>
    </location>
</feature>
<keyword evidence="4" id="KW-1185">Reference proteome</keyword>
<evidence type="ECO:0000313" key="4">
    <source>
        <dbReference type="Proteomes" id="UP000325577"/>
    </source>
</evidence>
<keyword evidence="1" id="KW-0175">Coiled coil</keyword>
<name>A0A5J5A031_9ASTE</name>
<gene>
    <name evidence="3" type="ORF">F0562_010263</name>
</gene>
<sequence>MGILDELQSTASKLTNRNASDTPSDTNGRQVPNGFGIASAVTKIGDAVGYNGVQKLKGYVPQLDSRDREKIGRILTNIVGIQAYTIVKEGLKDQPPSQAPNGNNKSDLTLVMEEMQAKMEKMQDMNNLKQLNKIPTHCTKGSEPLDELSTEPIKGSAPLKTDTVSRSTRAFNTAMAAWTAAARQAASLARLSSPKSAATTGQAANLIHRRGLAGGGDHHGPPKVNFWQDPMSPSKWKEEHFVILSLTGWGILFFGGYKFFTKGKKDEKEEKVGEGSH</sequence>
<dbReference type="AlphaFoldDB" id="A0A5J5A031"/>
<evidence type="ECO:0000256" key="2">
    <source>
        <dbReference type="SAM" id="MobiDB-lite"/>
    </source>
</evidence>
<evidence type="ECO:0000313" key="3">
    <source>
        <dbReference type="EMBL" id="KAA8523840.1"/>
    </source>
</evidence>
<dbReference type="Proteomes" id="UP000325577">
    <property type="component" value="Linkage Group LG4"/>
</dbReference>
<accession>A0A5J5A031</accession>
<dbReference type="PANTHER" id="PTHR35292:SF13">
    <property type="entry name" value="OS03G0581800 PROTEIN"/>
    <property type="match status" value="1"/>
</dbReference>
<dbReference type="PANTHER" id="PTHR35292">
    <property type="entry name" value="EXPRESSED PROTEIN"/>
    <property type="match status" value="1"/>
</dbReference>